<comment type="caution">
    <text evidence="4">The sequence shown here is derived from an EMBL/GenBank/DDBJ whole genome shotgun (WGS) entry which is preliminary data.</text>
</comment>
<keyword evidence="1" id="KW-0560">Oxidoreductase</keyword>
<dbReference type="SUPFAM" id="SSF51905">
    <property type="entry name" value="FAD/NAD(P)-binding domain"/>
    <property type="match status" value="1"/>
</dbReference>
<keyword evidence="5" id="KW-1185">Reference proteome</keyword>
<gene>
    <name evidence="4" type="ORF">AKJ48_00560</name>
</gene>
<evidence type="ECO:0000313" key="5">
    <source>
        <dbReference type="Proteomes" id="UP000070076"/>
    </source>
</evidence>
<dbReference type="GO" id="GO:0005737">
    <property type="term" value="C:cytoplasm"/>
    <property type="evidence" value="ECO:0007669"/>
    <property type="project" value="TreeGrafter"/>
</dbReference>
<keyword evidence="2" id="KW-0812">Transmembrane</keyword>
<feature type="transmembrane region" description="Helical" evidence="2">
    <location>
        <begin position="7"/>
        <end position="24"/>
    </location>
</feature>
<sequence length="369" mass="39991">MSDKAEVVIIGGGIIGLGLAWQLADRGINDIIVLEKGYIGVGSSGRAPVIINQHRTRKEMITLAKEGVKTLEELPTRLEFNPLFRQDGSINLASTQEEFDEIRKNVGLQNSLGVKTELLEPHEIKELIPPINEEKILGGAFIPSDGIPNPYAVLFGHVNALTKMGVEIRPFVEAKKIKVRSGETKGVTTKNSDINAPIIVDAAGGFAGEIAKTAGVKIPIQPMKREVLVTEMLKSSIDPAIISAHGNFYLAQMLRGEFACGSTAAKDGDPTLDSSLEFLRWISRRVVELIPQFAYVKIMRQWAGVIGVTPDKKPIIGGVNGVEGLYLACGLGDYGFTFFPAVTRLLAEDITSGETPDLLKPFSPERFEG</sequence>
<protein>
    <recommendedName>
        <fullName evidence="3">Rhodanese domain-containing protein</fullName>
    </recommendedName>
</protein>
<keyword evidence="2" id="KW-1133">Transmembrane helix</keyword>
<dbReference type="EMBL" id="LHYB01000003">
    <property type="protein sequence ID" value="KXB05041.1"/>
    <property type="molecule type" value="Genomic_DNA"/>
</dbReference>
<dbReference type="PROSITE" id="PS50206">
    <property type="entry name" value="RHODANESE_3"/>
    <property type="match status" value="1"/>
</dbReference>
<proteinExistence type="predicted"/>
<dbReference type="Gene3D" id="3.50.50.60">
    <property type="entry name" value="FAD/NAD(P)-binding domain"/>
    <property type="match status" value="1"/>
</dbReference>
<dbReference type="InterPro" id="IPR036188">
    <property type="entry name" value="FAD/NAD-bd_sf"/>
</dbReference>
<dbReference type="Gene3D" id="3.30.9.10">
    <property type="entry name" value="D-Amino Acid Oxidase, subunit A, domain 2"/>
    <property type="match status" value="1"/>
</dbReference>
<dbReference type="Proteomes" id="UP000070076">
    <property type="component" value="Unassembled WGS sequence"/>
</dbReference>
<dbReference type="PANTHER" id="PTHR13847:SF287">
    <property type="entry name" value="FAD-DEPENDENT OXIDOREDUCTASE DOMAIN-CONTAINING PROTEIN 1"/>
    <property type="match status" value="1"/>
</dbReference>
<keyword evidence="2" id="KW-0472">Membrane</keyword>
<evidence type="ECO:0000256" key="2">
    <source>
        <dbReference type="SAM" id="Phobius"/>
    </source>
</evidence>
<accession>A0A133VF26</accession>
<dbReference type="InterPro" id="IPR001763">
    <property type="entry name" value="Rhodanese-like_dom"/>
</dbReference>
<dbReference type="GO" id="GO:0016491">
    <property type="term" value="F:oxidoreductase activity"/>
    <property type="evidence" value="ECO:0007669"/>
    <property type="project" value="UniProtKB-KW"/>
</dbReference>
<dbReference type="SUPFAM" id="SSF54373">
    <property type="entry name" value="FAD-linked reductases, C-terminal domain"/>
    <property type="match status" value="1"/>
</dbReference>
<evidence type="ECO:0000313" key="4">
    <source>
        <dbReference type="EMBL" id="KXB05041.1"/>
    </source>
</evidence>
<organism evidence="4 5">
    <name type="scientific">candidate division MSBL1 archaeon SCGC-AAA261O19</name>
    <dbReference type="NCBI Taxonomy" id="1698277"/>
    <lineage>
        <taxon>Archaea</taxon>
        <taxon>Methanobacteriati</taxon>
        <taxon>Methanobacteriota</taxon>
        <taxon>candidate division MSBL1</taxon>
    </lineage>
</organism>
<dbReference type="Pfam" id="PF01266">
    <property type="entry name" value="DAO"/>
    <property type="match status" value="1"/>
</dbReference>
<reference evidence="4 5" key="1">
    <citation type="journal article" date="2016" name="Sci. Rep.">
        <title>Metabolic traits of an uncultured archaeal lineage -MSBL1- from brine pools of the Red Sea.</title>
        <authorList>
            <person name="Mwirichia R."/>
            <person name="Alam I."/>
            <person name="Rashid M."/>
            <person name="Vinu M."/>
            <person name="Ba-Alawi W."/>
            <person name="Anthony Kamau A."/>
            <person name="Kamanda Ngugi D."/>
            <person name="Goker M."/>
            <person name="Klenk H.P."/>
            <person name="Bajic V."/>
            <person name="Stingl U."/>
        </authorList>
    </citation>
    <scope>NUCLEOTIDE SEQUENCE [LARGE SCALE GENOMIC DNA]</scope>
    <source>
        <strain evidence="4">SCGC-AAA261O19</strain>
    </source>
</reference>
<dbReference type="AlphaFoldDB" id="A0A133VF26"/>
<feature type="domain" description="Rhodanese" evidence="3">
    <location>
        <begin position="3"/>
        <end position="50"/>
    </location>
</feature>
<evidence type="ECO:0000256" key="1">
    <source>
        <dbReference type="ARBA" id="ARBA00023002"/>
    </source>
</evidence>
<evidence type="ECO:0000259" key="3">
    <source>
        <dbReference type="PROSITE" id="PS50206"/>
    </source>
</evidence>
<dbReference type="PANTHER" id="PTHR13847">
    <property type="entry name" value="SARCOSINE DEHYDROGENASE-RELATED"/>
    <property type="match status" value="1"/>
</dbReference>
<dbReference type="InterPro" id="IPR006076">
    <property type="entry name" value="FAD-dep_OxRdtase"/>
</dbReference>
<name>A0A133VF26_9EURY</name>